<evidence type="ECO:0000313" key="2">
    <source>
        <dbReference type="Proteomes" id="UP000789570"/>
    </source>
</evidence>
<dbReference type="OrthoDB" id="2408781at2759"/>
<protein>
    <submittedName>
        <fullName evidence="1">12790_t:CDS:1</fullName>
    </submittedName>
</protein>
<organism evidence="1 2">
    <name type="scientific">Funneliformis caledonium</name>
    <dbReference type="NCBI Taxonomy" id="1117310"/>
    <lineage>
        <taxon>Eukaryota</taxon>
        <taxon>Fungi</taxon>
        <taxon>Fungi incertae sedis</taxon>
        <taxon>Mucoromycota</taxon>
        <taxon>Glomeromycotina</taxon>
        <taxon>Glomeromycetes</taxon>
        <taxon>Glomerales</taxon>
        <taxon>Glomeraceae</taxon>
        <taxon>Funneliformis</taxon>
    </lineage>
</organism>
<dbReference type="AlphaFoldDB" id="A0A9N9IG91"/>
<sequence length="54" mass="6376">IKKCEQLSCTIYKSIQLLHNIFDSLNWLPDPISFIVDKDHYAKFQIAYQSKTTE</sequence>
<keyword evidence="2" id="KW-1185">Reference proteome</keyword>
<dbReference type="EMBL" id="CAJVPQ010012916">
    <property type="protein sequence ID" value="CAG8733623.1"/>
    <property type="molecule type" value="Genomic_DNA"/>
</dbReference>
<dbReference type="Proteomes" id="UP000789570">
    <property type="component" value="Unassembled WGS sequence"/>
</dbReference>
<gene>
    <name evidence="1" type="ORF">FCALED_LOCUS15148</name>
</gene>
<reference evidence="1" key="1">
    <citation type="submission" date="2021-06" db="EMBL/GenBank/DDBJ databases">
        <authorList>
            <person name="Kallberg Y."/>
            <person name="Tangrot J."/>
            <person name="Rosling A."/>
        </authorList>
    </citation>
    <scope>NUCLEOTIDE SEQUENCE</scope>
    <source>
        <strain evidence="1">UK204</strain>
    </source>
</reference>
<accession>A0A9N9IG91</accession>
<proteinExistence type="predicted"/>
<evidence type="ECO:0000313" key="1">
    <source>
        <dbReference type="EMBL" id="CAG8733623.1"/>
    </source>
</evidence>
<comment type="caution">
    <text evidence="1">The sequence shown here is derived from an EMBL/GenBank/DDBJ whole genome shotgun (WGS) entry which is preliminary data.</text>
</comment>
<feature type="non-terminal residue" evidence="1">
    <location>
        <position position="1"/>
    </location>
</feature>
<name>A0A9N9IG91_9GLOM</name>